<dbReference type="PROSITE" id="PS00626">
    <property type="entry name" value="RCC1_2"/>
    <property type="match status" value="4"/>
</dbReference>
<dbReference type="EMBL" id="JAEHOC010000013">
    <property type="protein sequence ID" value="KAG2436519.1"/>
    <property type="molecule type" value="Genomic_DNA"/>
</dbReference>
<evidence type="ECO:0000313" key="5">
    <source>
        <dbReference type="EMBL" id="KAG2436519.1"/>
    </source>
</evidence>
<dbReference type="Pfam" id="PF00415">
    <property type="entry name" value="RCC1"/>
    <property type="match status" value="2"/>
</dbReference>
<dbReference type="Pfam" id="PF22562">
    <property type="entry name" value="UBA_7"/>
    <property type="match status" value="1"/>
</dbReference>
<evidence type="ECO:0000256" key="1">
    <source>
        <dbReference type="ARBA" id="ARBA00022737"/>
    </source>
</evidence>
<feature type="region of interest" description="Disordered" evidence="3">
    <location>
        <begin position="732"/>
        <end position="759"/>
    </location>
</feature>
<feature type="domain" description="UBA" evidence="4">
    <location>
        <begin position="394"/>
        <end position="435"/>
    </location>
</feature>
<feature type="region of interest" description="Disordered" evidence="3">
    <location>
        <begin position="310"/>
        <end position="394"/>
    </location>
</feature>
<feature type="region of interest" description="Disordered" evidence="3">
    <location>
        <begin position="774"/>
        <end position="804"/>
    </location>
</feature>
<feature type="compositionally biased region" description="Gly residues" evidence="3">
    <location>
        <begin position="1066"/>
        <end position="1086"/>
    </location>
</feature>
<dbReference type="PROSITE" id="PS50030">
    <property type="entry name" value="UBA"/>
    <property type="match status" value="1"/>
</dbReference>
<feature type="region of interest" description="Disordered" evidence="3">
    <location>
        <begin position="128"/>
        <end position="147"/>
    </location>
</feature>
<feature type="region of interest" description="Disordered" evidence="3">
    <location>
        <begin position="920"/>
        <end position="947"/>
    </location>
</feature>
<dbReference type="Proteomes" id="UP000650467">
    <property type="component" value="Unassembled WGS sequence"/>
</dbReference>
<keyword evidence="1" id="KW-0677">Repeat</keyword>
<dbReference type="PROSITE" id="PS50012">
    <property type="entry name" value="RCC1_3"/>
    <property type="match status" value="6"/>
</dbReference>
<feature type="region of interest" description="Disordered" evidence="3">
    <location>
        <begin position="1063"/>
        <end position="1086"/>
    </location>
</feature>
<dbReference type="PANTHER" id="PTHR22872:SF9">
    <property type="entry name" value="X-LINKED RETINITIS PIGMENTOSA GTPASE REGULATOR"/>
    <property type="match status" value="1"/>
</dbReference>
<evidence type="ECO:0000259" key="4">
    <source>
        <dbReference type="PROSITE" id="PS50030"/>
    </source>
</evidence>
<organism evidence="5 6">
    <name type="scientific">Chlamydomonas incerta</name>
    <dbReference type="NCBI Taxonomy" id="51695"/>
    <lineage>
        <taxon>Eukaryota</taxon>
        <taxon>Viridiplantae</taxon>
        <taxon>Chlorophyta</taxon>
        <taxon>core chlorophytes</taxon>
        <taxon>Chlorophyceae</taxon>
        <taxon>CS clade</taxon>
        <taxon>Chlamydomonadales</taxon>
        <taxon>Chlamydomonadaceae</taxon>
        <taxon>Chlamydomonas</taxon>
    </lineage>
</organism>
<feature type="repeat" description="RCC1" evidence="2">
    <location>
        <begin position="178"/>
        <end position="231"/>
    </location>
</feature>
<feature type="repeat" description="RCC1" evidence="2">
    <location>
        <begin position="554"/>
        <end position="622"/>
    </location>
</feature>
<proteinExistence type="predicted"/>
<feature type="repeat" description="RCC1" evidence="2">
    <location>
        <begin position="488"/>
        <end position="554"/>
    </location>
</feature>
<dbReference type="SUPFAM" id="SSF50985">
    <property type="entry name" value="RCC1/BLIP-II"/>
    <property type="match status" value="1"/>
</dbReference>
<sequence>MAASAATSTHGGAAAASTTSHAGAYPRPASSTAGAATAACVPSLPTPAPATASHFTWAALSFGGRHGAGITTSGRLLTWGLNDRGQAGWGADRAYSGHGPGGGASAGAGTAAAATAAVSAAGTGAGAGAGAGAAARHGPGGQQGAGELGLPRPVALAPSVTVVAVACGGEHTLALTGVGVMAWGCNRLNQCGLGQGAPATAWRPEPVPALLGLPVCQLAAGREHSLALTQQSQVFSWGGNASGQLGLGDRHSRASPTRLEGLWALPVVAIAAGAVHSAAVTASGHAFVWGSNHYGQLGLLPEPWLEPAAAAGGRAGGSSGPGRGVAVSSDVGGGGGPSKGGGMRAEAGSPPSTPPRAGGRPLALGLQFSPGSPRSPGARRAAMRRNNGSLGRRGCDSAGLLAMVEMGIPRRHARIALEETGNAGVEVATEWLFSADRSAVLNAPSDDEGDGSLHDARSTARRPSAAAAAPAALASAAAARAALSRHAARPAAEGGKAAQSLGLGARAREEAAEEGREGAWCEDELVVLEPRRVPLKGVRALAAGARHTVALTDDGVYAWGEGGAGALGLGDDEDRDMPCRLPMFASAAHAGPAFIAAAATAAAAAAAAVAAGGSGGWAAGGEATRTGMGLGAAVQQAEIAAGGVRSRLARTAHSLAAAAAAPAILRVAAGARHTLFLATDGAVYWCGTMPPVAAAAAPAAATAVAGRGAAAAAAAAGPRALAAPAAGTVPLPGLASPGPAPRPEALHAEAPAGGGDRRATLSVSWVPRQLDLPRPRTASLGAASAGGAGGGGGGGGRESGAGRARTAPAAPVVFDVVAGGGTSGLLYCSPQEVAQQMATAAALPGPALLNRLRTSIECAAQARAAGVDLATLSACLKAVTAGVQMVLSSPAAITAAFSRCCRTPGGAAAAAALHPSAAASSNSPVGSGGSGGGGSSTSGSSSWSATSSSGSAMGLDAQLLDDVLTSVRQLFAARPGDDANVASTVAELHRFSVVTALQRAATELVDDLAAHARQLGTPERAQVLLAALQHPMLAEPSYARQLMPKLVSTVMAAPAVTRTWLRRGAAGPGGGWTSAGRAGQGLGKPR</sequence>
<dbReference type="Gene3D" id="2.130.10.30">
    <property type="entry name" value="Regulator of chromosome condensation 1/beta-lactamase-inhibitor protein II"/>
    <property type="match status" value="2"/>
</dbReference>
<dbReference type="Gene3D" id="1.10.8.10">
    <property type="entry name" value="DNA helicase RuvA subunit, C-terminal domain"/>
    <property type="match status" value="1"/>
</dbReference>
<reference evidence="5" key="1">
    <citation type="journal article" date="2020" name="bioRxiv">
        <title>Comparative genomics of Chlamydomonas.</title>
        <authorList>
            <person name="Craig R.J."/>
            <person name="Hasan A.R."/>
            <person name="Ness R.W."/>
            <person name="Keightley P.D."/>
        </authorList>
    </citation>
    <scope>NUCLEOTIDE SEQUENCE</scope>
    <source>
        <strain evidence="5">SAG 7.73</strain>
    </source>
</reference>
<accession>A0A835TA05</accession>
<evidence type="ECO:0000256" key="2">
    <source>
        <dbReference type="PROSITE-ProRule" id="PRU00235"/>
    </source>
</evidence>
<dbReference type="AlphaFoldDB" id="A0A835TA05"/>
<dbReference type="PRINTS" id="PR00633">
    <property type="entry name" value="RCCNDNSATION"/>
</dbReference>
<feature type="compositionally biased region" description="Gly residues" evidence="3">
    <location>
        <begin position="138"/>
        <end position="147"/>
    </location>
</feature>
<dbReference type="SMART" id="SM00165">
    <property type="entry name" value="UBA"/>
    <property type="match status" value="1"/>
</dbReference>
<dbReference type="OrthoDB" id="533172at2759"/>
<protein>
    <recommendedName>
        <fullName evidence="4">UBA domain-containing protein</fullName>
    </recommendedName>
</protein>
<evidence type="ECO:0000313" key="6">
    <source>
        <dbReference type="Proteomes" id="UP000650467"/>
    </source>
</evidence>
<comment type="caution">
    <text evidence="5">The sequence shown here is derived from an EMBL/GenBank/DDBJ whole genome shotgun (WGS) entry which is preliminary data.</text>
</comment>
<dbReference type="InterPro" id="IPR051625">
    <property type="entry name" value="Signaling_Regulatory_Domain"/>
</dbReference>
<evidence type="ECO:0000256" key="3">
    <source>
        <dbReference type="SAM" id="MobiDB-lite"/>
    </source>
</evidence>
<feature type="repeat" description="RCC1" evidence="2">
    <location>
        <begin position="232"/>
        <end position="283"/>
    </location>
</feature>
<feature type="compositionally biased region" description="Gly residues" evidence="3">
    <location>
        <begin position="313"/>
        <end position="323"/>
    </location>
</feature>
<feature type="region of interest" description="Disordered" evidence="3">
    <location>
        <begin position="1"/>
        <end position="28"/>
    </location>
</feature>
<feature type="compositionally biased region" description="Low complexity" evidence="3">
    <location>
        <begin position="937"/>
        <end position="947"/>
    </location>
</feature>
<dbReference type="SUPFAM" id="SSF46934">
    <property type="entry name" value="UBA-like"/>
    <property type="match status" value="1"/>
</dbReference>
<dbReference type="InterPro" id="IPR000408">
    <property type="entry name" value="Reg_chr_condens"/>
</dbReference>
<feature type="region of interest" description="Disordered" evidence="3">
    <location>
        <begin position="442"/>
        <end position="466"/>
    </location>
</feature>
<feature type="repeat" description="RCC1" evidence="2">
    <location>
        <begin position="284"/>
        <end position="330"/>
    </location>
</feature>
<dbReference type="Pfam" id="PF13540">
    <property type="entry name" value="RCC1_2"/>
    <property type="match status" value="2"/>
</dbReference>
<feature type="repeat" description="RCC1" evidence="2">
    <location>
        <begin position="74"/>
        <end position="178"/>
    </location>
</feature>
<feature type="compositionally biased region" description="Gly residues" evidence="3">
    <location>
        <begin position="331"/>
        <end position="343"/>
    </location>
</feature>
<dbReference type="InterPro" id="IPR009091">
    <property type="entry name" value="RCC1/BLIP-II"/>
</dbReference>
<dbReference type="InterPro" id="IPR015940">
    <property type="entry name" value="UBA"/>
</dbReference>
<feature type="compositionally biased region" description="Gly residues" evidence="3">
    <location>
        <begin position="926"/>
        <end position="936"/>
    </location>
</feature>
<name>A0A835TA05_CHLIN</name>
<gene>
    <name evidence="5" type="ORF">HXX76_006817</name>
</gene>
<dbReference type="PANTHER" id="PTHR22872">
    <property type="entry name" value="BTK-BINDING PROTEIN-RELATED"/>
    <property type="match status" value="1"/>
</dbReference>
<keyword evidence="6" id="KW-1185">Reference proteome</keyword>
<feature type="compositionally biased region" description="Gly residues" evidence="3">
    <location>
        <begin position="784"/>
        <end position="799"/>
    </location>
</feature>
<dbReference type="InterPro" id="IPR009060">
    <property type="entry name" value="UBA-like_sf"/>
</dbReference>